<accession>A0A090F8J5</accession>
<evidence type="ECO:0000256" key="1">
    <source>
        <dbReference type="SAM" id="MobiDB-lite"/>
    </source>
</evidence>
<sequence length="142" mass="15487">MANFKDAVERGKKAPRQQEEDADAPIADFGKQAKAWLDDVVVTSLEAAKAEVAGEMNIDIDAAPHDQDQLLAPSVRFRLFLRPELEKPAKRTFTVNVQLSGEVSVSSPGMVAENVGNIGDRSGERFRNLLAKLIEDAAKGLR</sequence>
<dbReference type="Proteomes" id="UP000046373">
    <property type="component" value="Unassembled WGS sequence"/>
</dbReference>
<feature type="compositionally biased region" description="Basic and acidic residues" evidence="1">
    <location>
        <begin position="1"/>
        <end position="19"/>
    </location>
</feature>
<dbReference type="EMBL" id="CCNB01000014">
    <property type="protein sequence ID" value="CDX37834.1"/>
    <property type="molecule type" value="Genomic_DNA"/>
</dbReference>
<dbReference type="AlphaFoldDB" id="A0A090F8J5"/>
<name>A0A090F8J5_MESPL</name>
<proteinExistence type="predicted"/>
<gene>
    <name evidence="2" type="ORF">MPLDJ20_210057</name>
</gene>
<evidence type="ECO:0000313" key="3">
    <source>
        <dbReference type="Proteomes" id="UP000046373"/>
    </source>
</evidence>
<dbReference type="GeneID" id="31891140"/>
<organism evidence="2 3">
    <name type="scientific">Mesorhizobium plurifarium</name>
    <dbReference type="NCBI Taxonomy" id="69974"/>
    <lineage>
        <taxon>Bacteria</taxon>
        <taxon>Pseudomonadati</taxon>
        <taxon>Pseudomonadota</taxon>
        <taxon>Alphaproteobacteria</taxon>
        <taxon>Hyphomicrobiales</taxon>
        <taxon>Phyllobacteriaceae</taxon>
        <taxon>Mesorhizobium</taxon>
    </lineage>
</organism>
<evidence type="ECO:0000313" key="2">
    <source>
        <dbReference type="EMBL" id="CDX37834.1"/>
    </source>
</evidence>
<feature type="region of interest" description="Disordered" evidence="1">
    <location>
        <begin position="1"/>
        <end position="25"/>
    </location>
</feature>
<reference evidence="2 3" key="1">
    <citation type="submission" date="2014-08" db="EMBL/GenBank/DDBJ databases">
        <authorList>
            <person name="Moulin Lionel"/>
        </authorList>
    </citation>
    <scope>NUCLEOTIDE SEQUENCE [LARGE SCALE GENOMIC DNA]</scope>
</reference>
<protein>
    <submittedName>
        <fullName evidence="2">Uncharacterized protein</fullName>
    </submittedName>
</protein>